<dbReference type="Proteomes" id="UP000027616">
    <property type="component" value="Chromosome I"/>
</dbReference>
<dbReference type="SUPFAM" id="SSF46955">
    <property type="entry name" value="Putative DNA-binding domain"/>
    <property type="match status" value="1"/>
</dbReference>
<dbReference type="PANTHER" id="PTHR34585:SF22">
    <property type="entry name" value="HELIX-TURN-HELIX DOMAIN-CONTAINING PROTEIN"/>
    <property type="match status" value="1"/>
</dbReference>
<dbReference type="EMBL" id="HG934468">
    <property type="protein sequence ID" value="CDN30433.1"/>
    <property type="molecule type" value="Genomic_DNA"/>
</dbReference>
<dbReference type="AlphaFoldDB" id="A0A060RAU7"/>
<keyword evidence="4" id="KW-1185">Reference proteome</keyword>
<dbReference type="eggNOG" id="ENOG5033DEB">
    <property type="taxonomic scope" value="Bacteria"/>
</dbReference>
<evidence type="ECO:0000313" key="2">
    <source>
        <dbReference type="EMBL" id="CDN30433.1"/>
    </source>
</evidence>
<organism evidence="3 4">
    <name type="scientific">Mucinivorans hirudinis</name>
    <dbReference type="NCBI Taxonomy" id="1433126"/>
    <lineage>
        <taxon>Bacteria</taxon>
        <taxon>Pseudomonadati</taxon>
        <taxon>Bacteroidota</taxon>
        <taxon>Bacteroidia</taxon>
        <taxon>Bacteroidales</taxon>
        <taxon>Rikenellaceae</taxon>
        <taxon>Mucinivorans</taxon>
    </lineage>
</organism>
<dbReference type="HOGENOM" id="CLU_1625216_0_0_10"/>
<dbReference type="STRING" id="1433126.BN938_0327"/>
<sequence>MAKFTQSDGGIPQVYAYLWMIFFSARESEKDSCFHPNATSCHRAKIGTKQRSADYLCIKKSITDMEVVIIEKRTFEALLTSVATLTEKVNALHHRCNDKKMSRWLDGQDVCRLLHISQRTLQTLRDNRLIGFSQINRKFYYKLDEVERFLPVIDMFRTERDTP</sequence>
<feature type="domain" description="Helix-turn-helix" evidence="1">
    <location>
        <begin position="104"/>
        <end position="150"/>
    </location>
</feature>
<dbReference type="InterPro" id="IPR041657">
    <property type="entry name" value="HTH_17"/>
</dbReference>
<evidence type="ECO:0000259" key="1">
    <source>
        <dbReference type="Pfam" id="PF12728"/>
    </source>
</evidence>
<evidence type="ECO:0000313" key="4">
    <source>
        <dbReference type="Proteomes" id="UP000027616"/>
    </source>
</evidence>
<dbReference type="InterPro" id="IPR009061">
    <property type="entry name" value="DNA-bd_dom_put_sf"/>
</dbReference>
<reference evidence="3" key="1">
    <citation type="submission" date="2014-01" db="EMBL/GenBank/DDBJ databases">
        <authorList>
            <person name="Nelson M."/>
        </authorList>
    </citation>
    <scope>NUCLEOTIDE SEQUENCE</scope>
</reference>
<evidence type="ECO:0000313" key="3">
    <source>
        <dbReference type="EMBL" id="CDN32766.1"/>
    </source>
</evidence>
<dbReference type="EMBL" id="HG934468">
    <property type="protein sequence ID" value="CDN32766.1"/>
    <property type="molecule type" value="Genomic_DNA"/>
</dbReference>
<dbReference type="KEGG" id="rbc:BN938_2697"/>
<protein>
    <recommendedName>
        <fullName evidence="1">Helix-turn-helix domain-containing protein</fullName>
    </recommendedName>
</protein>
<dbReference type="PATRIC" id="fig|1433126.3.peg.2670"/>
<gene>
    <name evidence="2" type="ORF">BN938_0327</name>
    <name evidence="3" type="ORF">BN938_2697</name>
</gene>
<name>A0A060RAU7_9BACT</name>
<dbReference type="KEGG" id="rbc:BN938_0327"/>
<dbReference type="PANTHER" id="PTHR34585">
    <property type="match status" value="1"/>
</dbReference>
<proteinExistence type="predicted"/>
<dbReference type="Pfam" id="PF12728">
    <property type="entry name" value="HTH_17"/>
    <property type="match status" value="1"/>
</dbReference>
<reference evidence="3 4" key="2">
    <citation type="journal article" date="2015" name="Genome Announc.">
        <title>Complete Genome Sequence of the Novel Leech Symbiont Mucinivorans hirudinis M3T.</title>
        <authorList>
            <person name="Nelson M.C."/>
            <person name="Bomar L."/>
            <person name="Graf J."/>
        </authorList>
    </citation>
    <scope>NUCLEOTIDE SEQUENCE [LARGE SCALE GENOMIC DNA]</scope>
    <source>
        <strain evidence="4">M3</strain>
    </source>
</reference>
<accession>A0A060RAU7</accession>